<protein>
    <submittedName>
        <fullName evidence="1">Uncharacterized protein</fullName>
    </submittedName>
</protein>
<evidence type="ECO:0000313" key="2">
    <source>
        <dbReference type="Proteomes" id="UP000019109"/>
    </source>
</evidence>
<organism evidence="1 2">
    <name type="scientific">Acetivibrio straminisolvens JCM 21531</name>
    <dbReference type="NCBI Taxonomy" id="1294263"/>
    <lineage>
        <taxon>Bacteria</taxon>
        <taxon>Bacillati</taxon>
        <taxon>Bacillota</taxon>
        <taxon>Clostridia</taxon>
        <taxon>Eubacteriales</taxon>
        <taxon>Oscillospiraceae</taxon>
        <taxon>Acetivibrio</taxon>
    </lineage>
</organism>
<accession>W4V2N1</accession>
<reference evidence="1" key="1">
    <citation type="journal article" date="2014" name="Genome Announc.">
        <title>Draft Genome Sequence of Clostridium straminisolvens Strain JCM 21531T, Isolated from a Cellulose-Degrading Bacterial Community.</title>
        <authorList>
            <person name="Yuki M."/>
            <person name="Oshima K."/>
            <person name="Suda W."/>
            <person name="Sakamoto M."/>
            <person name="Kitamura K."/>
            <person name="Iida T."/>
            <person name="Hattori M."/>
            <person name="Ohkuma M."/>
        </authorList>
    </citation>
    <scope>NUCLEOTIDE SEQUENCE [LARGE SCALE GENOMIC DNA]</scope>
    <source>
        <strain evidence="1">JCM 21531</strain>
    </source>
</reference>
<keyword evidence="2" id="KW-1185">Reference proteome</keyword>
<dbReference type="STRING" id="1294263.JCM21531_433"/>
<dbReference type="EMBL" id="BAVR01000004">
    <property type="protein sequence ID" value="GAE87088.1"/>
    <property type="molecule type" value="Genomic_DNA"/>
</dbReference>
<name>W4V2N1_9FIRM</name>
<dbReference type="AlphaFoldDB" id="W4V2N1"/>
<evidence type="ECO:0000313" key="1">
    <source>
        <dbReference type="EMBL" id="GAE87088.1"/>
    </source>
</evidence>
<comment type="caution">
    <text evidence="1">The sequence shown here is derived from an EMBL/GenBank/DDBJ whole genome shotgun (WGS) entry which is preliminary data.</text>
</comment>
<gene>
    <name evidence="1" type="ORF">JCM21531_433</name>
</gene>
<sequence>MALIVLWFGGDVIKVKQKGVVVREIKLKKWSKFILRRLVPLIFLPAFGISIINSTLDYVKKDYLYGEGKMTRYEKLRYAEHIYIDSKYYNLPRIYRKYFSSKNVGTTYKFVYAKRTKLILDIEALDDESDNKSIE</sequence>
<dbReference type="Proteomes" id="UP000019109">
    <property type="component" value="Unassembled WGS sequence"/>
</dbReference>
<proteinExistence type="predicted"/>